<reference evidence="3 4" key="1">
    <citation type="submission" date="2024-06" db="EMBL/GenBank/DDBJ databases">
        <title>The Natural Products Discovery Center: Release of the First 8490 Sequenced Strains for Exploring Actinobacteria Biosynthetic Diversity.</title>
        <authorList>
            <person name="Kalkreuter E."/>
            <person name="Kautsar S.A."/>
            <person name="Yang D."/>
            <person name="Bader C.D."/>
            <person name="Teijaro C.N."/>
            <person name="Fluegel L."/>
            <person name="Davis C.M."/>
            <person name="Simpson J.R."/>
            <person name="Lauterbach L."/>
            <person name="Steele A.D."/>
            <person name="Gui C."/>
            <person name="Meng S."/>
            <person name="Li G."/>
            <person name="Viehrig K."/>
            <person name="Ye F."/>
            <person name="Su P."/>
            <person name="Kiefer A.F."/>
            <person name="Nichols A."/>
            <person name="Cepeda A.J."/>
            <person name="Yan W."/>
            <person name="Fan B."/>
            <person name="Jiang Y."/>
            <person name="Adhikari A."/>
            <person name="Zheng C.-J."/>
            <person name="Schuster L."/>
            <person name="Cowan T.M."/>
            <person name="Smanski M.J."/>
            <person name="Chevrette M.G."/>
            <person name="De Carvalho L.P.S."/>
            <person name="Shen B."/>
        </authorList>
    </citation>
    <scope>NUCLEOTIDE SEQUENCE [LARGE SCALE GENOMIC DNA]</scope>
    <source>
        <strain evidence="3 4">NPDC045974</strain>
    </source>
</reference>
<evidence type="ECO:0000256" key="2">
    <source>
        <dbReference type="SAM" id="SignalP"/>
    </source>
</evidence>
<dbReference type="Gene3D" id="2.115.10.10">
    <property type="entry name" value="Tachylectin 2"/>
    <property type="match status" value="1"/>
</dbReference>
<evidence type="ECO:0000256" key="1">
    <source>
        <dbReference type="ARBA" id="ARBA00022729"/>
    </source>
</evidence>
<dbReference type="SUPFAM" id="SSF69318">
    <property type="entry name" value="Integrin alpha N-terminal domain"/>
    <property type="match status" value="1"/>
</dbReference>
<evidence type="ECO:0000313" key="4">
    <source>
        <dbReference type="Proteomes" id="UP001551329"/>
    </source>
</evidence>
<evidence type="ECO:0000313" key="3">
    <source>
        <dbReference type="EMBL" id="MEU7073078.1"/>
    </source>
</evidence>
<proteinExistence type="predicted"/>
<feature type="signal peptide" evidence="2">
    <location>
        <begin position="1"/>
        <end position="38"/>
    </location>
</feature>
<protein>
    <submittedName>
        <fullName evidence="3">VCBS repeat-containing protein</fullName>
    </submittedName>
</protein>
<name>A0ABV3CE61_9ACTN</name>
<feature type="chain" id="PRO_5046200225" evidence="2">
    <location>
        <begin position="39"/>
        <end position="745"/>
    </location>
</feature>
<comment type="caution">
    <text evidence="3">The sequence shown here is derived from an EMBL/GenBank/DDBJ whole genome shotgun (WGS) entry which is preliminary data.</text>
</comment>
<organism evidence="3 4">
    <name type="scientific">Streptomyces narbonensis</name>
    <dbReference type="NCBI Taxonomy" id="67333"/>
    <lineage>
        <taxon>Bacteria</taxon>
        <taxon>Bacillati</taxon>
        <taxon>Actinomycetota</taxon>
        <taxon>Actinomycetes</taxon>
        <taxon>Kitasatosporales</taxon>
        <taxon>Streptomycetaceae</taxon>
        <taxon>Streptomyces</taxon>
    </lineage>
</organism>
<dbReference type="RefSeq" id="WP_358476652.1">
    <property type="nucleotide sequence ID" value="NZ_JBEZAE010000016.1"/>
</dbReference>
<dbReference type="Proteomes" id="UP001551329">
    <property type="component" value="Unassembled WGS sequence"/>
</dbReference>
<dbReference type="Pfam" id="PF13517">
    <property type="entry name" value="FG-GAP_3"/>
    <property type="match status" value="1"/>
</dbReference>
<dbReference type="InterPro" id="IPR028994">
    <property type="entry name" value="Integrin_alpha_N"/>
</dbReference>
<accession>A0ABV3CE61</accession>
<dbReference type="InterPro" id="IPR013517">
    <property type="entry name" value="FG-GAP"/>
</dbReference>
<keyword evidence="1 2" id="KW-0732">Signal</keyword>
<dbReference type="EMBL" id="JBEZAE010000016">
    <property type="protein sequence ID" value="MEU7073078.1"/>
    <property type="molecule type" value="Genomic_DNA"/>
</dbReference>
<keyword evidence="4" id="KW-1185">Reference proteome</keyword>
<sequence length="745" mass="77990">MQSRSTSTGICLASAVTAVLAVTALGAGTLATAPAALAAPALTSAPSAAEEAGPAVISPDSVLRGGGPSGFLTRVADGERLTYSWTRYQSGSTTVLPAAPFYRGNADSDVVVAVDGTAHRLYDMAAGGDPVVIDTAFLGPTATLRHVVGNALLLRTTEGSGDALHLVSRPQGAVVDRTITGFPADARFAGEQFTAPGFLAVHYTGTVAGRTGHRLAVVDLVAGKVVDDRAAPAADTTFLAVASTTHVAWVERLADGRFVVVTARRGSTTTSRHVLPAQNRAITLGLIGGWVTYSVSGGATADTPNPLYPLTALSLQDNRTTVKLLDSVAMTFLHANGALVQGGTLAGGEGVYRIALGADGRPAATQVATSKVPTALTEVSRQIPGMDFSKAGTWAPIRWWISRPGARADVVLVHKRTGKSWNSSLGPYNRTGGFGTEWNGEFRDYSAALNGEYTWTLTARPDNGIGPALKRTGTLRVDSGTAPHDYSDKGSPDLLLRTGGGRLISYDVRQLRTPWITDWKSTDRGGGWNVYDRLVATGDLAGSKYADLVARDRAGVLWLYQGTGPSLAKRTAIGGGWQVYDQLTAGSDLTGDSRPDLVATDRSGVLWLYKATGDTAKPFAPRKRIGGGWGGYDKLVATGNIGGGPAGDLVARDRAGVLWLHLGKGNGTFAPRTRIGGGWQRYSDIVAVGDGNKDGRPDLLVKDRFEVGPDVLGFHTGTGDWKAPFSSRTQLFTQGPLGELNPTLF</sequence>
<gene>
    <name evidence="3" type="ORF">AB0A88_23420</name>
</gene>